<dbReference type="PaxDb" id="3880-AES76037"/>
<evidence type="ECO:0000313" key="3">
    <source>
        <dbReference type="Proteomes" id="UP000002051"/>
    </source>
</evidence>
<proteinExistence type="predicted"/>
<sequence length="117" mass="13996">MAEFSINEKEKIIHIRLKDWDVAYEDSIEIKEKDFYEKLKCIWKLNLPKEIRSKICEEYGKLCGQAILYESEIDYALGNMMDDILMDEYIVSTYYEGNPIDFALVENNEIWDYLDDD</sequence>
<dbReference type="EMBL" id="CM001222">
    <property type="protein sequence ID" value="AES76037.1"/>
    <property type="molecule type" value="Genomic_DNA"/>
</dbReference>
<gene>
    <name evidence="1" type="ordered locus">MTR_6g069380</name>
</gene>
<name>G7KPS0_MEDTR</name>
<organism evidence="1 3">
    <name type="scientific">Medicago truncatula</name>
    <name type="common">Barrel medic</name>
    <name type="synonym">Medicago tribuloides</name>
    <dbReference type="NCBI Taxonomy" id="3880"/>
    <lineage>
        <taxon>Eukaryota</taxon>
        <taxon>Viridiplantae</taxon>
        <taxon>Streptophyta</taxon>
        <taxon>Embryophyta</taxon>
        <taxon>Tracheophyta</taxon>
        <taxon>Spermatophyta</taxon>
        <taxon>Magnoliopsida</taxon>
        <taxon>eudicotyledons</taxon>
        <taxon>Gunneridae</taxon>
        <taxon>Pentapetalae</taxon>
        <taxon>rosids</taxon>
        <taxon>fabids</taxon>
        <taxon>Fabales</taxon>
        <taxon>Fabaceae</taxon>
        <taxon>Papilionoideae</taxon>
        <taxon>50 kb inversion clade</taxon>
        <taxon>NPAAA clade</taxon>
        <taxon>Hologalegina</taxon>
        <taxon>IRL clade</taxon>
        <taxon>Trifolieae</taxon>
        <taxon>Medicago</taxon>
    </lineage>
</organism>
<dbReference type="AlphaFoldDB" id="G7KPS0"/>
<protein>
    <submittedName>
        <fullName evidence="1 2">Uncharacterized protein</fullName>
    </submittedName>
</protein>
<dbReference type="EnsemblPlants" id="AES76037">
    <property type="protein sequence ID" value="AES76037"/>
    <property type="gene ID" value="MTR_6g069380"/>
</dbReference>
<evidence type="ECO:0000313" key="1">
    <source>
        <dbReference type="EMBL" id="AES76037.1"/>
    </source>
</evidence>
<evidence type="ECO:0000313" key="2">
    <source>
        <dbReference type="EnsemblPlants" id="AES76037"/>
    </source>
</evidence>
<reference evidence="1 3" key="2">
    <citation type="journal article" date="2014" name="BMC Genomics">
        <title>An improved genome release (version Mt4.0) for the model legume Medicago truncatula.</title>
        <authorList>
            <person name="Tang H."/>
            <person name="Krishnakumar V."/>
            <person name="Bidwell S."/>
            <person name="Rosen B."/>
            <person name="Chan A."/>
            <person name="Zhou S."/>
            <person name="Gentzbittel L."/>
            <person name="Childs K.L."/>
            <person name="Yandell M."/>
            <person name="Gundlach H."/>
            <person name="Mayer K.F."/>
            <person name="Schwartz D.C."/>
            <person name="Town C.D."/>
        </authorList>
    </citation>
    <scope>GENOME REANNOTATION</scope>
    <source>
        <strain evidence="2 3">cv. Jemalong A17</strain>
    </source>
</reference>
<dbReference type="HOGENOM" id="CLU_2088443_0_0_1"/>
<reference evidence="1 3" key="1">
    <citation type="journal article" date="2011" name="Nature">
        <title>The Medicago genome provides insight into the evolution of rhizobial symbioses.</title>
        <authorList>
            <person name="Young N.D."/>
            <person name="Debelle F."/>
            <person name="Oldroyd G.E."/>
            <person name="Geurts R."/>
            <person name="Cannon S.B."/>
            <person name="Udvardi M.K."/>
            <person name="Benedito V.A."/>
            <person name="Mayer K.F."/>
            <person name="Gouzy J."/>
            <person name="Schoof H."/>
            <person name="Van de Peer Y."/>
            <person name="Proost S."/>
            <person name="Cook D.R."/>
            <person name="Meyers B.C."/>
            <person name="Spannagl M."/>
            <person name="Cheung F."/>
            <person name="De Mita S."/>
            <person name="Krishnakumar V."/>
            <person name="Gundlach H."/>
            <person name="Zhou S."/>
            <person name="Mudge J."/>
            <person name="Bharti A.K."/>
            <person name="Murray J.D."/>
            <person name="Naoumkina M.A."/>
            <person name="Rosen B."/>
            <person name="Silverstein K.A."/>
            <person name="Tang H."/>
            <person name="Rombauts S."/>
            <person name="Zhao P.X."/>
            <person name="Zhou P."/>
            <person name="Barbe V."/>
            <person name="Bardou P."/>
            <person name="Bechner M."/>
            <person name="Bellec A."/>
            <person name="Berger A."/>
            <person name="Berges H."/>
            <person name="Bidwell S."/>
            <person name="Bisseling T."/>
            <person name="Choisne N."/>
            <person name="Couloux A."/>
            <person name="Denny R."/>
            <person name="Deshpande S."/>
            <person name="Dai X."/>
            <person name="Doyle J.J."/>
            <person name="Dudez A.M."/>
            <person name="Farmer A.D."/>
            <person name="Fouteau S."/>
            <person name="Franken C."/>
            <person name="Gibelin C."/>
            <person name="Gish J."/>
            <person name="Goldstein S."/>
            <person name="Gonzalez A.J."/>
            <person name="Green P.J."/>
            <person name="Hallab A."/>
            <person name="Hartog M."/>
            <person name="Hua A."/>
            <person name="Humphray S.J."/>
            <person name="Jeong D.H."/>
            <person name="Jing Y."/>
            <person name="Jocker A."/>
            <person name="Kenton S.M."/>
            <person name="Kim D.J."/>
            <person name="Klee K."/>
            <person name="Lai H."/>
            <person name="Lang C."/>
            <person name="Lin S."/>
            <person name="Macmil S.L."/>
            <person name="Magdelenat G."/>
            <person name="Matthews L."/>
            <person name="McCorrison J."/>
            <person name="Monaghan E.L."/>
            <person name="Mun J.H."/>
            <person name="Najar F.Z."/>
            <person name="Nicholson C."/>
            <person name="Noirot C."/>
            <person name="O'Bleness M."/>
            <person name="Paule C.R."/>
            <person name="Poulain J."/>
            <person name="Prion F."/>
            <person name="Qin B."/>
            <person name="Qu C."/>
            <person name="Retzel E.F."/>
            <person name="Riddle C."/>
            <person name="Sallet E."/>
            <person name="Samain S."/>
            <person name="Samson N."/>
            <person name="Sanders I."/>
            <person name="Saurat O."/>
            <person name="Scarpelli C."/>
            <person name="Schiex T."/>
            <person name="Segurens B."/>
            <person name="Severin A.J."/>
            <person name="Sherrier D.J."/>
            <person name="Shi R."/>
            <person name="Sims S."/>
            <person name="Singer S.R."/>
            <person name="Sinharoy S."/>
            <person name="Sterck L."/>
            <person name="Viollet A."/>
            <person name="Wang B.B."/>
            <person name="Wang K."/>
            <person name="Wang M."/>
            <person name="Wang X."/>
            <person name="Warfsmann J."/>
            <person name="Weissenbach J."/>
            <person name="White D.D."/>
            <person name="White J.D."/>
            <person name="Wiley G.B."/>
            <person name="Wincker P."/>
            <person name="Xing Y."/>
            <person name="Yang L."/>
            <person name="Yao Z."/>
            <person name="Ying F."/>
            <person name="Zhai J."/>
            <person name="Zhou L."/>
            <person name="Zuber A."/>
            <person name="Denarie J."/>
            <person name="Dixon R.A."/>
            <person name="May G.D."/>
            <person name="Schwartz D.C."/>
            <person name="Rogers J."/>
            <person name="Quetier F."/>
            <person name="Town C.D."/>
            <person name="Roe B.A."/>
        </authorList>
    </citation>
    <scope>NUCLEOTIDE SEQUENCE [LARGE SCALE GENOMIC DNA]</scope>
    <source>
        <strain evidence="1">A17</strain>
        <strain evidence="2 3">cv. Jemalong A17</strain>
    </source>
</reference>
<accession>G7KPS0</accession>
<dbReference type="Proteomes" id="UP000002051">
    <property type="component" value="Chromosome 6"/>
</dbReference>
<reference evidence="2" key="3">
    <citation type="submission" date="2015-04" db="UniProtKB">
        <authorList>
            <consortium name="EnsemblPlants"/>
        </authorList>
    </citation>
    <scope>IDENTIFICATION</scope>
    <source>
        <strain evidence="2">cv. Jemalong A17</strain>
    </source>
</reference>
<keyword evidence="3" id="KW-1185">Reference proteome</keyword>